<feature type="non-terminal residue" evidence="1">
    <location>
        <position position="1"/>
    </location>
</feature>
<proteinExistence type="predicted"/>
<name>A0A0F9E7Y5_9ZZZZ</name>
<comment type="caution">
    <text evidence="1">The sequence shown here is derived from an EMBL/GenBank/DDBJ whole genome shotgun (WGS) entry which is preliminary data.</text>
</comment>
<dbReference type="AlphaFoldDB" id="A0A0F9E7Y5"/>
<reference evidence="1" key="1">
    <citation type="journal article" date="2015" name="Nature">
        <title>Complex archaea that bridge the gap between prokaryotes and eukaryotes.</title>
        <authorList>
            <person name="Spang A."/>
            <person name="Saw J.H."/>
            <person name="Jorgensen S.L."/>
            <person name="Zaremba-Niedzwiedzka K."/>
            <person name="Martijn J."/>
            <person name="Lind A.E."/>
            <person name="van Eijk R."/>
            <person name="Schleper C."/>
            <person name="Guy L."/>
            <person name="Ettema T.J."/>
        </authorList>
    </citation>
    <scope>NUCLEOTIDE SEQUENCE</scope>
</reference>
<sequence length="128" mass="13339">TDLLFTVTGEVIITSFAGVVTNTAVGGVQNRIKINLNATDAFDNDFSTEVDTNADPVGTRYVFSAANPSVLTPLANGAAGSGQPMWPWVCRPGVIEQTMNGADAGTTGEITWFITFRPLSSDGAVVVA</sequence>
<organism evidence="1">
    <name type="scientific">marine sediment metagenome</name>
    <dbReference type="NCBI Taxonomy" id="412755"/>
    <lineage>
        <taxon>unclassified sequences</taxon>
        <taxon>metagenomes</taxon>
        <taxon>ecological metagenomes</taxon>
    </lineage>
</organism>
<dbReference type="EMBL" id="LAZR01028526">
    <property type="protein sequence ID" value="KKL62321.1"/>
    <property type="molecule type" value="Genomic_DNA"/>
</dbReference>
<gene>
    <name evidence="1" type="ORF">LCGC14_2186340</name>
</gene>
<evidence type="ECO:0000313" key="1">
    <source>
        <dbReference type="EMBL" id="KKL62321.1"/>
    </source>
</evidence>
<accession>A0A0F9E7Y5</accession>
<protein>
    <submittedName>
        <fullName evidence="1">Uncharacterized protein</fullName>
    </submittedName>
</protein>